<reference evidence="3" key="1">
    <citation type="submission" date="2017-08" db="EMBL/GenBank/DDBJ databases">
        <title>A dynamic microbial community with high functional redundancy inhabits the cold, oxic subseafloor aquifer.</title>
        <authorList>
            <person name="Tully B.J."/>
            <person name="Wheat C.G."/>
            <person name="Glazer B.T."/>
            <person name="Huber J.A."/>
        </authorList>
    </citation>
    <scope>NUCLEOTIDE SEQUENCE [LARGE SCALE GENOMIC DNA]</scope>
</reference>
<dbReference type="Pfam" id="PF04367">
    <property type="entry name" value="DUF502"/>
    <property type="match status" value="1"/>
</dbReference>
<dbReference type="InterPro" id="IPR007462">
    <property type="entry name" value="COV1-like"/>
</dbReference>
<keyword evidence="1" id="KW-0472">Membrane</keyword>
<proteinExistence type="predicted"/>
<dbReference type="PANTHER" id="PTHR31876:SF26">
    <property type="entry name" value="PROTEIN LIKE COV 2"/>
    <property type="match status" value="1"/>
</dbReference>
<dbReference type="PANTHER" id="PTHR31876">
    <property type="entry name" value="COV-LIKE PROTEIN 1"/>
    <property type="match status" value="1"/>
</dbReference>
<evidence type="ECO:0000256" key="1">
    <source>
        <dbReference type="SAM" id="Phobius"/>
    </source>
</evidence>
<feature type="transmembrane region" description="Helical" evidence="1">
    <location>
        <begin position="5"/>
        <end position="26"/>
    </location>
</feature>
<comment type="caution">
    <text evidence="2">The sequence shown here is derived from an EMBL/GenBank/DDBJ whole genome shotgun (WGS) entry which is preliminary data.</text>
</comment>
<sequence>MMKKYFVTGLVILLPIAVTVIILVFLVDLFTAPFFGIVHHVLLFVGQNVVYLQKHQTLLLFTSRIIVLIFLFFLIIILGYVGTKFFSNFLQNTFHKIMMKIPFVKKIYRIVRDITKTFFADKEKMFESTVIVPFPHENTYALGLQSADAPAEALQKGKHLKSGCKSIFIPTSPHPISGFLVMMNEDMIKQTDITTEEAFKFLISAGTFKPEDKKDGQSKN</sequence>
<dbReference type="EMBL" id="NVUU01000064">
    <property type="protein sequence ID" value="PCI93351.1"/>
    <property type="molecule type" value="Genomic_DNA"/>
</dbReference>
<dbReference type="Proteomes" id="UP000217838">
    <property type="component" value="Unassembled WGS sequence"/>
</dbReference>
<evidence type="ECO:0008006" key="4">
    <source>
        <dbReference type="Google" id="ProtNLM"/>
    </source>
</evidence>
<accession>A0A2A4YF84</accession>
<dbReference type="AlphaFoldDB" id="A0A2A4YF84"/>
<evidence type="ECO:0000313" key="3">
    <source>
        <dbReference type="Proteomes" id="UP000217838"/>
    </source>
</evidence>
<name>A0A2A4YF84_UNCAE</name>
<protein>
    <recommendedName>
        <fullName evidence="4">DUF502 domain-containing protein</fullName>
    </recommendedName>
</protein>
<feature type="transmembrane region" description="Helical" evidence="1">
    <location>
        <begin position="58"/>
        <end position="81"/>
    </location>
</feature>
<keyword evidence="1" id="KW-0812">Transmembrane</keyword>
<gene>
    <name evidence="2" type="ORF">COB11_05450</name>
</gene>
<feature type="transmembrane region" description="Helical" evidence="1">
    <location>
        <begin position="32"/>
        <end position="51"/>
    </location>
</feature>
<organism evidence="2 3">
    <name type="scientific">Aerophobetes bacterium</name>
    <dbReference type="NCBI Taxonomy" id="2030807"/>
    <lineage>
        <taxon>Bacteria</taxon>
        <taxon>Candidatus Aerophobota</taxon>
    </lineage>
</organism>
<evidence type="ECO:0000313" key="2">
    <source>
        <dbReference type="EMBL" id="PCI93351.1"/>
    </source>
</evidence>
<keyword evidence="1" id="KW-1133">Transmembrane helix</keyword>